<name>A0A6V7GXR5_9HYME</name>
<comment type="caution">
    <text evidence="1">The sequence shown here is derived from an EMBL/GenBank/DDBJ whole genome shotgun (WGS) entry which is preliminary data.</text>
</comment>
<reference evidence="1" key="1">
    <citation type="submission" date="2020-07" db="EMBL/GenBank/DDBJ databases">
        <authorList>
            <person name="Nazaruddin N."/>
        </authorList>
    </citation>
    <scope>NUCLEOTIDE SEQUENCE</scope>
</reference>
<evidence type="ECO:0008006" key="3">
    <source>
        <dbReference type="Google" id="ProtNLM"/>
    </source>
</evidence>
<gene>
    <name evidence="1" type="ORF">MHI_LOCUS187685</name>
</gene>
<dbReference type="EMBL" id="CAJDYZ010003807">
    <property type="protein sequence ID" value="CAD1470496.1"/>
    <property type="molecule type" value="Genomic_DNA"/>
</dbReference>
<dbReference type="OrthoDB" id="8195432at2759"/>
<accession>A0A6V7GXR5</accession>
<dbReference type="AlphaFoldDB" id="A0A6V7GXR5"/>
<proteinExistence type="predicted"/>
<sequence length="218" mass="24312">MPAVRVLGDVGPHALSLRPLSGLSAITPQCLFRLEAASRLPGESWINTCVLRVGEELRALRSDIVVTHEPSRTIVVIDVTVSFEYKFDSLQSAGIEKIHIYQLLAETLRRRGYIVHVDDFVVGVWHSHNNSLTSLLQYATLMSRRMFSETIAWPRDVHVEHISGIRQYRVIGSIARDEASLEITQTHASVHENQPATDANNLNVDVSEAMRAQPPSSP</sequence>
<protein>
    <recommendedName>
        <fullName evidence="3">Reverse transcriptase domain-containing protein</fullName>
    </recommendedName>
</protein>
<evidence type="ECO:0000313" key="1">
    <source>
        <dbReference type="EMBL" id="CAD1470496.1"/>
    </source>
</evidence>
<evidence type="ECO:0000313" key="2">
    <source>
        <dbReference type="Proteomes" id="UP000752696"/>
    </source>
</evidence>
<dbReference type="Proteomes" id="UP000752696">
    <property type="component" value="Unassembled WGS sequence"/>
</dbReference>
<organism evidence="1 2">
    <name type="scientific">Heterotrigona itama</name>
    <dbReference type="NCBI Taxonomy" id="395501"/>
    <lineage>
        <taxon>Eukaryota</taxon>
        <taxon>Metazoa</taxon>
        <taxon>Ecdysozoa</taxon>
        <taxon>Arthropoda</taxon>
        <taxon>Hexapoda</taxon>
        <taxon>Insecta</taxon>
        <taxon>Pterygota</taxon>
        <taxon>Neoptera</taxon>
        <taxon>Endopterygota</taxon>
        <taxon>Hymenoptera</taxon>
        <taxon>Apocrita</taxon>
        <taxon>Aculeata</taxon>
        <taxon>Apoidea</taxon>
        <taxon>Anthophila</taxon>
        <taxon>Apidae</taxon>
        <taxon>Heterotrigona</taxon>
    </lineage>
</organism>
<keyword evidence="2" id="KW-1185">Reference proteome</keyword>